<dbReference type="InParanoid" id="H0EVY9"/>
<accession>H0EVY9</accession>
<proteinExistence type="predicted"/>
<dbReference type="AlphaFoldDB" id="H0EVY9"/>
<keyword evidence="1" id="KW-0808">Transferase</keyword>
<keyword evidence="1" id="KW-0328">Glycosyltransferase</keyword>
<dbReference type="OrthoDB" id="614844at2759"/>
<organism evidence="1 2">
    <name type="scientific">Glarea lozoyensis (strain ATCC 74030 / MF5533)</name>
    <dbReference type="NCBI Taxonomy" id="1104152"/>
    <lineage>
        <taxon>Eukaryota</taxon>
        <taxon>Fungi</taxon>
        <taxon>Dikarya</taxon>
        <taxon>Ascomycota</taxon>
        <taxon>Pezizomycotina</taxon>
        <taxon>Leotiomycetes</taxon>
        <taxon>Helotiales</taxon>
        <taxon>Helotiaceae</taxon>
        <taxon>Glarea</taxon>
    </lineage>
</organism>
<keyword evidence="2" id="KW-1185">Reference proteome</keyword>
<dbReference type="GO" id="GO:0016757">
    <property type="term" value="F:glycosyltransferase activity"/>
    <property type="evidence" value="ECO:0007669"/>
    <property type="project" value="UniProtKB-KW"/>
</dbReference>
<dbReference type="HOGENOM" id="CLU_2441057_0_0_1"/>
<evidence type="ECO:0000313" key="1">
    <source>
        <dbReference type="EMBL" id="EHK97316.1"/>
    </source>
</evidence>
<reference evidence="1 2" key="1">
    <citation type="journal article" date="2012" name="Eukaryot. Cell">
        <title>Genome sequence of the fungus Glarea lozoyensis: the first genome sequence of a species from the Helotiaceae family.</title>
        <authorList>
            <person name="Youssar L."/>
            <person name="Gruening B.A."/>
            <person name="Erxleben A."/>
            <person name="Guenther S."/>
            <person name="Huettel W."/>
        </authorList>
    </citation>
    <scope>NUCLEOTIDE SEQUENCE [LARGE SCALE GENOMIC DNA]</scope>
    <source>
        <strain evidence="2">ATCC 74030 / MF5533</strain>
    </source>
</reference>
<evidence type="ECO:0000313" key="2">
    <source>
        <dbReference type="Proteomes" id="UP000005446"/>
    </source>
</evidence>
<dbReference type="Proteomes" id="UP000005446">
    <property type="component" value="Unassembled WGS sequence"/>
</dbReference>
<gene>
    <name evidence="1" type="ORF">M7I_6946</name>
</gene>
<protein>
    <submittedName>
        <fullName evidence="1">Putative Chitobiosyldiphosphodolichol beta-mannosyltransferase</fullName>
    </submittedName>
</protein>
<dbReference type="EMBL" id="AGUE01000199">
    <property type="protein sequence ID" value="EHK97316.1"/>
    <property type="molecule type" value="Genomic_DNA"/>
</dbReference>
<name>H0EVY9_GLAL7</name>
<comment type="caution">
    <text evidence="1">The sequence shown here is derived from an EMBL/GenBank/DDBJ whole genome shotgun (WGS) entry which is preliminary data.</text>
</comment>
<sequence>MYLDRIALLTKQSKLKNVSISTAWNELVQEGVNGCGFVTSDDLVRTLERLFGDTNGKELATLRKGAVKEGSRRWDDEWNGVAGRLLGLCE</sequence>